<protein>
    <submittedName>
        <fullName evidence="2">Uncharacterized protein</fullName>
    </submittedName>
</protein>
<feature type="compositionally biased region" description="Low complexity" evidence="1">
    <location>
        <begin position="301"/>
        <end position="313"/>
    </location>
</feature>
<evidence type="ECO:0000313" key="2">
    <source>
        <dbReference type="EMBL" id="KIY65406.1"/>
    </source>
</evidence>
<sequence length="362" mass="39820">MSDPTSFEIKDPATESLTVNTDSTAYTVMNEDTQVEVGSSSIRADSVVPQNGSIKDFPVSRSPQFVLTSLLRDPTPEEMENHRKEREREARIQSQGQIPGLFTTNVPLSATSQDPSPLCTLGTEFLTTSDSASRPHAEGPGSPVSPSGYEEDSDEEDRGYYSDSSVEWKFWDGVNSDGGETVVESVPDSPESNSSTSTDVDPNAIEESELEPLELALFEDSGVRDGVANQDDLEEQAIPEETMSEEVYEPYEHIEIAPVVGVKRSCPSNDEELAPKRKRLITDASESDQASDMGLMQPSTSISAASARPVSVSRHSKRKESFDDAEEPARKRAKQTDLLQAMQEQSSMFTLDFFRVRDERTT</sequence>
<dbReference type="Proteomes" id="UP000054007">
    <property type="component" value="Unassembled WGS sequence"/>
</dbReference>
<dbReference type="AlphaFoldDB" id="A0A0D7B7A2"/>
<reference evidence="2 3" key="1">
    <citation type="journal article" date="2015" name="Fungal Genet. Biol.">
        <title>Evolution of novel wood decay mechanisms in Agaricales revealed by the genome sequences of Fistulina hepatica and Cylindrobasidium torrendii.</title>
        <authorList>
            <person name="Floudas D."/>
            <person name="Held B.W."/>
            <person name="Riley R."/>
            <person name="Nagy L.G."/>
            <person name="Koehler G."/>
            <person name="Ransdell A.S."/>
            <person name="Younus H."/>
            <person name="Chow J."/>
            <person name="Chiniquy J."/>
            <person name="Lipzen A."/>
            <person name="Tritt A."/>
            <person name="Sun H."/>
            <person name="Haridas S."/>
            <person name="LaButti K."/>
            <person name="Ohm R.A."/>
            <person name="Kues U."/>
            <person name="Blanchette R.A."/>
            <person name="Grigoriev I.V."/>
            <person name="Minto R.E."/>
            <person name="Hibbett D.S."/>
        </authorList>
    </citation>
    <scope>NUCLEOTIDE SEQUENCE [LARGE SCALE GENOMIC DNA]</scope>
    <source>
        <strain evidence="2 3">FP15055 ss-10</strain>
    </source>
</reference>
<feature type="region of interest" description="Disordered" evidence="1">
    <location>
        <begin position="265"/>
        <end position="343"/>
    </location>
</feature>
<feature type="compositionally biased region" description="Polar residues" evidence="1">
    <location>
        <begin position="92"/>
        <end position="115"/>
    </location>
</feature>
<proteinExistence type="predicted"/>
<dbReference type="EMBL" id="KN880591">
    <property type="protein sequence ID" value="KIY65406.1"/>
    <property type="molecule type" value="Genomic_DNA"/>
</dbReference>
<evidence type="ECO:0000256" key="1">
    <source>
        <dbReference type="SAM" id="MobiDB-lite"/>
    </source>
</evidence>
<name>A0A0D7B7A2_9AGAR</name>
<gene>
    <name evidence="2" type="ORF">CYLTODRAFT_445372</name>
</gene>
<feature type="compositionally biased region" description="Basic and acidic residues" evidence="1">
    <location>
        <begin position="319"/>
        <end position="330"/>
    </location>
</feature>
<accession>A0A0D7B7A2</accession>
<keyword evidence="3" id="KW-1185">Reference proteome</keyword>
<feature type="compositionally biased region" description="Basic and acidic residues" evidence="1">
    <location>
        <begin position="79"/>
        <end position="91"/>
    </location>
</feature>
<feature type="region of interest" description="Disordered" evidence="1">
    <location>
        <begin position="70"/>
        <end position="208"/>
    </location>
</feature>
<evidence type="ECO:0000313" key="3">
    <source>
        <dbReference type="Proteomes" id="UP000054007"/>
    </source>
</evidence>
<organism evidence="2 3">
    <name type="scientific">Cylindrobasidium torrendii FP15055 ss-10</name>
    <dbReference type="NCBI Taxonomy" id="1314674"/>
    <lineage>
        <taxon>Eukaryota</taxon>
        <taxon>Fungi</taxon>
        <taxon>Dikarya</taxon>
        <taxon>Basidiomycota</taxon>
        <taxon>Agaricomycotina</taxon>
        <taxon>Agaricomycetes</taxon>
        <taxon>Agaricomycetidae</taxon>
        <taxon>Agaricales</taxon>
        <taxon>Marasmiineae</taxon>
        <taxon>Physalacriaceae</taxon>
        <taxon>Cylindrobasidium</taxon>
    </lineage>
</organism>
<feature type="compositionally biased region" description="Polar residues" evidence="1">
    <location>
        <begin position="190"/>
        <end position="200"/>
    </location>
</feature>